<organism evidence="1 2">
    <name type="scientific">Gonapodya prolifera (strain JEL478)</name>
    <name type="common">Monoblepharis prolifera</name>
    <dbReference type="NCBI Taxonomy" id="1344416"/>
    <lineage>
        <taxon>Eukaryota</taxon>
        <taxon>Fungi</taxon>
        <taxon>Fungi incertae sedis</taxon>
        <taxon>Chytridiomycota</taxon>
        <taxon>Chytridiomycota incertae sedis</taxon>
        <taxon>Monoblepharidomycetes</taxon>
        <taxon>Monoblepharidales</taxon>
        <taxon>Gonapodyaceae</taxon>
        <taxon>Gonapodya</taxon>
    </lineage>
</organism>
<keyword evidence="2" id="KW-1185">Reference proteome</keyword>
<gene>
    <name evidence="1" type="ORF">M427DRAFT_74344</name>
</gene>
<proteinExistence type="predicted"/>
<name>A0A139A0I2_GONPJ</name>
<dbReference type="EMBL" id="KQ965831">
    <property type="protein sequence ID" value="KXS10280.1"/>
    <property type="molecule type" value="Genomic_DNA"/>
</dbReference>
<dbReference type="Proteomes" id="UP000070544">
    <property type="component" value="Unassembled WGS sequence"/>
</dbReference>
<sequence>MLIALHCPVIFLYGSLRLVSRSWRKAALMSMKKLFARMIRDNESKPLATATIQLWREGHLRGNLGDFGTWVGRAIDVDTCDTLVQIDVFRELPQDIINEINRTQWLRVARKEWRKVNGLLFSGGLRIQDPGRLACVLRNINIWEEDEGEDTLYLSIGRVLRQCGYLSPASVRQAVHMCGNRGSLSVPEIWTEIALAEEWEASDLFSNPGVDSTPNSSREQVCKNIRHRFHHWIKYSPGEDIMLEPEKLAIAFNDLEYFLDMDELLEVLEAPRYFTIGEVVWRMTLTDAE</sequence>
<dbReference type="AlphaFoldDB" id="A0A139A0I2"/>
<reference evidence="1 2" key="1">
    <citation type="journal article" date="2015" name="Genome Biol. Evol.">
        <title>Phylogenomic analyses indicate that early fungi evolved digesting cell walls of algal ancestors of land plants.</title>
        <authorList>
            <person name="Chang Y."/>
            <person name="Wang S."/>
            <person name="Sekimoto S."/>
            <person name="Aerts A.L."/>
            <person name="Choi C."/>
            <person name="Clum A."/>
            <person name="LaButti K.M."/>
            <person name="Lindquist E.A."/>
            <person name="Yee Ngan C."/>
            <person name="Ohm R.A."/>
            <person name="Salamov A.A."/>
            <person name="Grigoriev I.V."/>
            <person name="Spatafora J.W."/>
            <person name="Berbee M.L."/>
        </authorList>
    </citation>
    <scope>NUCLEOTIDE SEQUENCE [LARGE SCALE GENOMIC DNA]</scope>
    <source>
        <strain evidence="1 2">JEL478</strain>
    </source>
</reference>
<evidence type="ECO:0000313" key="2">
    <source>
        <dbReference type="Proteomes" id="UP000070544"/>
    </source>
</evidence>
<accession>A0A139A0I2</accession>
<protein>
    <submittedName>
        <fullName evidence="1">Uncharacterized protein</fullName>
    </submittedName>
</protein>
<evidence type="ECO:0000313" key="1">
    <source>
        <dbReference type="EMBL" id="KXS10280.1"/>
    </source>
</evidence>